<sequence>MKSPDVFYDVNKRSIPNIKRRNSLTCDDECYCFLGLYALSPNKDEEWKKSLKSFLFCCCRHNG</sequence>
<protein>
    <submittedName>
        <fullName evidence="1">CLUMA_CG021116, isoform A</fullName>
    </submittedName>
</protein>
<evidence type="ECO:0000313" key="1">
    <source>
        <dbReference type="EMBL" id="CRL08272.1"/>
    </source>
</evidence>
<organism evidence="1 2">
    <name type="scientific">Clunio marinus</name>
    <dbReference type="NCBI Taxonomy" id="568069"/>
    <lineage>
        <taxon>Eukaryota</taxon>
        <taxon>Metazoa</taxon>
        <taxon>Ecdysozoa</taxon>
        <taxon>Arthropoda</taxon>
        <taxon>Hexapoda</taxon>
        <taxon>Insecta</taxon>
        <taxon>Pterygota</taxon>
        <taxon>Neoptera</taxon>
        <taxon>Endopterygota</taxon>
        <taxon>Diptera</taxon>
        <taxon>Nematocera</taxon>
        <taxon>Chironomoidea</taxon>
        <taxon>Chironomidae</taxon>
        <taxon>Clunio</taxon>
    </lineage>
</organism>
<accession>A0A1J1J7A7</accession>
<keyword evidence="2" id="KW-1185">Reference proteome</keyword>
<gene>
    <name evidence="1" type="ORF">CLUMA_CG021116</name>
</gene>
<reference evidence="1 2" key="1">
    <citation type="submission" date="2015-04" db="EMBL/GenBank/DDBJ databases">
        <authorList>
            <person name="Syromyatnikov M.Y."/>
            <person name="Popov V.N."/>
        </authorList>
    </citation>
    <scope>NUCLEOTIDE SEQUENCE [LARGE SCALE GENOMIC DNA]</scope>
</reference>
<name>A0A1J1J7A7_9DIPT</name>
<dbReference type="AlphaFoldDB" id="A0A1J1J7A7"/>
<dbReference type="EMBL" id="CVRI01000074">
    <property type="protein sequence ID" value="CRL08272.1"/>
    <property type="molecule type" value="Genomic_DNA"/>
</dbReference>
<dbReference type="Proteomes" id="UP000183832">
    <property type="component" value="Unassembled WGS sequence"/>
</dbReference>
<evidence type="ECO:0000313" key="2">
    <source>
        <dbReference type="Proteomes" id="UP000183832"/>
    </source>
</evidence>
<proteinExistence type="predicted"/>